<name>A4S5B4_OSTLU</name>
<dbReference type="EMBL" id="CP000592">
    <property type="protein sequence ID" value="ABO99037.1"/>
    <property type="molecule type" value="Genomic_DNA"/>
</dbReference>
<feature type="region of interest" description="Disordered" evidence="1">
    <location>
        <begin position="88"/>
        <end position="110"/>
    </location>
</feature>
<dbReference type="OMA" id="IHGVDQR"/>
<dbReference type="Proteomes" id="UP000001568">
    <property type="component" value="Chromosome 12"/>
</dbReference>
<dbReference type="AlphaFoldDB" id="A4S5B4"/>
<evidence type="ECO:0000256" key="1">
    <source>
        <dbReference type="SAM" id="MobiDB-lite"/>
    </source>
</evidence>
<evidence type="ECO:0000313" key="2">
    <source>
        <dbReference type="EMBL" id="ABO99037.1"/>
    </source>
</evidence>
<reference evidence="2 3" key="1">
    <citation type="journal article" date="2007" name="Proc. Natl. Acad. Sci. U.S.A.">
        <title>The tiny eukaryote Ostreococcus provides genomic insights into the paradox of plankton speciation.</title>
        <authorList>
            <person name="Palenik B."/>
            <person name="Grimwood J."/>
            <person name="Aerts A."/>
            <person name="Rouze P."/>
            <person name="Salamov A."/>
            <person name="Putnam N."/>
            <person name="Dupont C."/>
            <person name="Jorgensen R."/>
            <person name="Derelle E."/>
            <person name="Rombauts S."/>
            <person name="Zhou K."/>
            <person name="Otillar R."/>
            <person name="Merchant S.S."/>
            <person name="Podell S."/>
            <person name="Gaasterland T."/>
            <person name="Napoli C."/>
            <person name="Gendler K."/>
            <person name="Manuell A."/>
            <person name="Tai V."/>
            <person name="Vallon O."/>
            <person name="Piganeau G."/>
            <person name="Jancek S."/>
            <person name="Heijde M."/>
            <person name="Jabbari K."/>
            <person name="Bowler C."/>
            <person name="Lohr M."/>
            <person name="Robbens S."/>
            <person name="Werner G."/>
            <person name="Dubchak I."/>
            <person name="Pazour G.J."/>
            <person name="Ren Q."/>
            <person name="Paulsen I."/>
            <person name="Delwiche C."/>
            <person name="Schmutz J."/>
            <person name="Rokhsar D."/>
            <person name="Van de Peer Y."/>
            <person name="Moreau H."/>
            <person name="Grigoriev I.V."/>
        </authorList>
    </citation>
    <scope>NUCLEOTIDE SEQUENCE [LARGE SCALE GENOMIC DNA]</scope>
    <source>
        <strain evidence="2 3">CCE9901</strain>
    </source>
</reference>
<dbReference type="Gramene" id="ABO99037">
    <property type="protein sequence ID" value="ABO99037"/>
    <property type="gene ID" value="OSTLU_93505"/>
</dbReference>
<dbReference type="KEGG" id="olu:OSTLU_93505"/>
<dbReference type="InterPro" id="IPR029063">
    <property type="entry name" value="SAM-dependent_MTases_sf"/>
</dbReference>
<proteinExistence type="predicted"/>
<dbReference type="SUPFAM" id="SSF53335">
    <property type="entry name" value="S-adenosyl-L-methionine-dependent methyltransferases"/>
    <property type="match status" value="1"/>
</dbReference>
<keyword evidence="3" id="KW-1185">Reference proteome</keyword>
<gene>
    <name evidence="2" type="ORF">OSTLU_93505</name>
</gene>
<protein>
    <submittedName>
        <fullName evidence="2">Uncharacterized protein</fullName>
    </submittedName>
</protein>
<dbReference type="InterPro" id="IPR019410">
    <property type="entry name" value="Methyltransf_16"/>
</dbReference>
<accession>A4S5B4</accession>
<dbReference type="Gene3D" id="3.40.50.150">
    <property type="entry name" value="Vaccinia Virus protein VP39"/>
    <property type="match status" value="1"/>
</dbReference>
<dbReference type="CDD" id="cd02440">
    <property type="entry name" value="AdoMet_MTases"/>
    <property type="match status" value="1"/>
</dbReference>
<feature type="compositionally biased region" description="Acidic residues" evidence="1">
    <location>
        <begin position="93"/>
        <end position="106"/>
    </location>
</feature>
<sequence length="292" mass="31417">MAVDGAREDWTRIHGVDQRAAFVEFRHDALRRADARGAGDGPSASRDGVRARQRGSACADFVGDTSSVVWPIALRACARFCDATGRARGEGGAEGEGEGEGGAEGEGETRARTCARAREMVITRETRVLELGSGIGVLGMVLARLGAARVTMSDANVGLCEANANEDGAKNLETKTLLWARKDGECWREVCEYGDALEASGGLPHLIVGTDLLYSQTRETFSALADTVARLSDEHTAIVIGYEDRGDWESLATFWDVCEEAGLFGEAVPFSDDDADDDLLLIRLRKETTDRI</sequence>
<dbReference type="PANTHER" id="PTHR14614">
    <property type="entry name" value="HEPATOCELLULAR CARCINOMA-ASSOCIATED ANTIGEN"/>
    <property type="match status" value="1"/>
</dbReference>
<dbReference type="HOGENOM" id="CLU_954406_0_0_1"/>
<dbReference type="RefSeq" id="XP_001420744.1">
    <property type="nucleotide sequence ID" value="XM_001420707.1"/>
</dbReference>
<organism evidence="2 3">
    <name type="scientific">Ostreococcus lucimarinus (strain CCE9901)</name>
    <dbReference type="NCBI Taxonomy" id="436017"/>
    <lineage>
        <taxon>Eukaryota</taxon>
        <taxon>Viridiplantae</taxon>
        <taxon>Chlorophyta</taxon>
        <taxon>Mamiellophyceae</taxon>
        <taxon>Mamiellales</taxon>
        <taxon>Bathycoccaceae</taxon>
        <taxon>Ostreococcus</taxon>
    </lineage>
</organism>
<evidence type="ECO:0000313" key="3">
    <source>
        <dbReference type="Proteomes" id="UP000001568"/>
    </source>
</evidence>
<dbReference type="Pfam" id="PF10294">
    <property type="entry name" value="Methyltransf_16"/>
    <property type="match status" value="1"/>
</dbReference>
<dbReference type="GeneID" id="5004843"/>
<dbReference type="OrthoDB" id="46564at2759"/>